<dbReference type="Proteomes" id="UP000008076">
    <property type="component" value="Unassembled WGS sequence"/>
</dbReference>
<dbReference type="VEuPathDB" id="AmoebaDB:EDI_180670"/>
<dbReference type="KEGG" id="edi:EDI_180670"/>
<dbReference type="eggNOG" id="ENOG502RC97">
    <property type="taxonomic scope" value="Eukaryota"/>
</dbReference>
<keyword evidence="3" id="KW-1185">Reference proteome</keyword>
<dbReference type="GeneID" id="5879870"/>
<evidence type="ECO:0000259" key="1">
    <source>
        <dbReference type="Pfam" id="PF07534"/>
    </source>
</evidence>
<protein>
    <recommendedName>
        <fullName evidence="1">TLDc domain-containing protein</fullName>
    </recommendedName>
</protein>
<organism evidence="3">
    <name type="scientific">Entamoeba dispar (strain ATCC PRA-260 / SAW760)</name>
    <dbReference type="NCBI Taxonomy" id="370354"/>
    <lineage>
        <taxon>Eukaryota</taxon>
        <taxon>Amoebozoa</taxon>
        <taxon>Evosea</taxon>
        <taxon>Archamoebae</taxon>
        <taxon>Mastigamoebida</taxon>
        <taxon>Entamoebidae</taxon>
        <taxon>Entamoeba</taxon>
    </lineage>
</organism>
<proteinExistence type="predicted"/>
<reference evidence="3" key="1">
    <citation type="submission" date="2007-12" db="EMBL/GenBank/DDBJ databases">
        <title>Annotation of Entamoeba dispar SAW760.</title>
        <authorList>
            <person name="Lorenzi H."/>
            <person name="Inman J."/>
            <person name="Schobel S."/>
            <person name="Amedeo P."/>
            <person name="Caler E."/>
        </authorList>
    </citation>
    <scope>NUCLEOTIDE SEQUENCE [LARGE SCALE GENOMIC DNA]</scope>
    <source>
        <strain evidence="3">ATCC PRA-260 / SAW760</strain>
    </source>
</reference>
<evidence type="ECO:0000313" key="3">
    <source>
        <dbReference type="Proteomes" id="UP000008076"/>
    </source>
</evidence>
<accession>B0E9A9</accession>
<dbReference type="EMBL" id="DS548305">
    <property type="protein sequence ID" value="EDR28885.1"/>
    <property type="molecule type" value="Genomic_DNA"/>
</dbReference>
<name>B0E9A9_ENTDS</name>
<feature type="domain" description="TLDc" evidence="1">
    <location>
        <begin position="36"/>
        <end position="145"/>
    </location>
</feature>
<sequence>MVIKINKLINFGYISIHSPSIPPPSFIKSITSSKTNHFSSINEIINSCDSIHLPQCKVLYDNEIDCLDSFSLFSKIRGRKNVHIIVKTLNGHLFGSFHSSIPFNIKHGIIQTDCTIFKLSKPPFLLFPNKQPTSIQFNFEDKTTIYTIVDAFSIRKETGLVYPTIKHNYHSSSSLIQINPSVLAEDRTFSVQRIIAFETEADNILINSLLYFLVYMKK</sequence>
<dbReference type="Pfam" id="PF07534">
    <property type="entry name" value="TLD"/>
    <property type="match status" value="1"/>
</dbReference>
<dbReference type="RefSeq" id="XP_001734937.1">
    <property type="nucleotide sequence ID" value="XM_001734885.1"/>
</dbReference>
<dbReference type="OrthoDB" id="27508at2759"/>
<evidence type="ECO:0000313" key="2">
    <source>
        <dbReference type="EMBL" id="EDR28885.1"/>
    </source>
</evidence>
<dbReference type="OMA" id="LPQCKVL"/>
<dbReference type="InterPro" id="IPR006571">
    <property type="entry name" value="TLDc_dom"/>
</dbReference>
<dbReference type="AlphaFoldDB" id="B0E9A9"/>
<gene>
    <name evidence="2" type="ORF">EDI_180670</name>
</gene>